<name>A0A7K1FN30_9ACTN</name>
<evidence type="ECO:0000313" key="3">
    <source>
        <dbReference type="Proteomes" id="UP000460221"/>
    </source>
</evidence>
<dbReference type="RefSeq" id="WP_154769486.1">
    <property type="nucleotide sequence ID" value="NZ_WLYK01000006.1"/>
</dbReference>
<sequence>MTSTWSLTPGTRWLDRHTLAGGAPYRLITLTPTGSGLLREKVLDRPGHDLPAAMTEVLRRLETAGLVQAPTPPAAGHHDVTLVIPARSHPDPLRALLARLPADLPVTIVDDGSPTPLAVLADQRPHTTVLRHETSRGPAAARNAGAALVTTGWIGFLDADTLPDPDWIDRLLGHIQHTDQTGAGKVVLAAPRIHALPGTGTSAWFEQQVCALDLGGTPSDVGIGLPVSYVPSAALLVATDAFRAVGGFDEDMHVGEDVDLVWRLATHGRIRYLPDIAVAHRPRGTLTAALARRVDYGRSAADLGRRHPGALRHVDISAWSFAPWAAAILIHPAAGAALAAATTAIAIAPWGMPDLSPAHARRLAATGHLRAAGALGRWLIRPLWPLTAAVALAHPRTGGRLALAAAAGLAYLTSLEIREKRPLTHIPGSLLARTLDDLAYSIGVWHGAVQQRTTEPLRPRIRDLPRIGRWRRA</sequence>
<dbReference type="NCBIfam" id="TIGR03965">
    <property type="entry name" value="mycofact_glyco"/>
    <property type="match status" value="1"/>
</dbReference>
<dbReference type="InterPro" id="IPR001173">
    <property type="entry name" value="Glyco_trans_2-like"/>
</dbReference>
<feature type="domain" description="Glycosyltransferase 2-like" evidence="1">
    <location>
        <begin position="83"/>
        <end position="180"/>
    </location>
</feature>
<comment type="caution">
    <text evidence="2">The sequence shown here is derived from an EMBL/GenBank/DDBJ whole genome shotgun (WGS) entry which is preliminary data.</text>
</comment>
<dbReference type="Gene3D" id="3.90.550.10">
    <property type="entry name" value="Spore Coat Polysaccharide Biosynthesis Protein SpsA, Chain A"/>
    <property type="match status" value="1"/>
</dbReference>
<proteinExistence type="predicted"/>
<dbReference type="Pfam" id="PF00535">
    <property type="entry name" value="Glycos_transf_2"/>
    <property type="match status" value="1"/>
</dbReference>
<protein>
    <submittedName>
        <fullName evidence="2">Mycofactocin system glycosyltransferase</fullName>
    </submittedName>
</protein>
<keyword evidence="2" id="KW-0808">Transferase</keyword>
<dbReference type="GO" id="GO:0016740">
    <property type="term" value="F:transferase activity"/>
    <property type="evidence" value="ECO:0007669"/>
    <property type="project" value="UniProtKB-KW"/>
</dbReference>
<gene>
    <name evidence="2" type="primary">mftF</name>
    <name evidence="2" type="ORF">GIS00_16260</name>
</gene>
<evidence type="ECO:0000313" key="2">
    <source>
        <dbReference type="EMBL" id="MTD15490.1"/>
    </source>
</evidence>
<organism evidence="2 3">
    <name type="scientific">Nakamurella alba</name>
    <dbReference type="NCBI Taxonomy" id="2665158"/>
    <lineage>
        <taxon>Bacteria</taxon>
        <taxon>Bacillati</taxon>
        <taxon>Actinomycetota</taxon>
        <taxon>Actinomycetes</taxon>
        <taxon>Nakamurellales</taxon>
        <taxon>Nakamurellaceae</taxon>
        <taxon>Nakamurella</taxon>
    </lineage>
</organism>
<dbReference type="SUPFAM" id="SSF53448">
    <property type="entry name" value="Nucleotide-diphospho-sugar transferases"/>
    <property type="match status" value="1"/>
</dbReference>
<dbReference type="EMBL" id="WLYK01000006">
    <property type="protein sequence ID" value="MTD15490.1"/>
    <property type="molecule type" value="Genomic_DNA"/>
</dbReference>
<dbReference type="InterPro" id="IPR029044">
    <property type="entry name" value="Nucleotide-diphossugar_trans"/>
</dbReference>
<dbReference type="PANTHER" id="PTHR43646">
    <property type="entry name" value="GLYCOSYLTRANSFERASE"/>
    <property type="match status" value="1"/>
</dbReference>
<accession>A0A7K1FN30</accession>
<keyword evidence="3" id="KW-1185">Reference proteome</keyword>
<dbReference type="AlphaFoldDB" id="A0A7K1FN30"/>
<reference evidence="2 3" key="1">
    <citation type="submission" date="2019-11" db="EMBL/GenBank/DDBJ databases">
        <authorList>
            <person name="Jiang L.-Q."/>
        </authorList>
    </citation>
    <scope>NUCLEOTIDE SEQUENCE [LARGE SCALE GENOMIC DNA]</scope>
    <source>
        <strain evidence="2 3">YIM 132087</strain>
    </source>
</reference>
<dbReference type="InterPro" id="IPR023981">
    <property type="entry name" value="MftF"/>
</dbReference>
<evidence type="ECO:0000259" key="1">
    <source>
        <dbReference type="Pfam" id="PF00535"/>
    </source>
</evidence>
<dbReference type="Proteomes" id="UP000460221">
    <property type="component" value="Unassembled WGS sequence"/>
</dbReference>
<dbReference type="PANTHER" id="PTHR43646:SF6">
    <property type="entry name" value="PRE-MYCOFACTOCIN GLYCOSYLTRANSFERASE"/>
    <property type="match status" value="1"/>
</dbReference>